<name>A0AAE1D2P7_9GAST</name>
<evidence type="ECO:0000313" key="1">
    <source>
        <dbReference type="EMBL" id="KAK3754115.1"/>
    </source>
</evidence>
<dbReference type="Proteomes" id="UP001283361">
    <property type="component" value="Unassembled WGS sequence"/>
</dbReference>
<reference evidence="1" key="1">
    <citation type="journal article" date="2023" name="G3 (Bethesda)">
        <title>A reference genome for the long-term kleptoplast-retaining sea slug Elysia crispata morphotype clarki.</title>
        <authorList>
            <person name="Eastman K.E."/>
            <person name="Pendleton A.L."/>
            <person name="Shaikh M.A."/>
            <person name="Suttiyut T."/>
            <person name="Ogas R."/>
            <person name="Tomko P."/>
            <person name="Gavelis G."/>
            <person name="Widhalm J.R."/>
            <person name="Wisecaver J.H."/>
        </authorList>
    </citation>
    <scope>NUCLEOTIDE SEQUENCE</scope>
    <source>
        <strain evidence="1">ECLA1</strain>
    </source>
</reference>
<gene>
    <name evidence="1" type="ORF">RRG08_024190</name>
</gene>
<protein>
    <submittedName>
        <fullName evidence="1">Uncharacterized protein</fullName>
    </submittedName>
</protein>
<dbReference type="AlphaFoldDB" id="A0AAE1D2P7"/>
<proteinExistence type="predicted"/>
<sequence>MPVRQGRRMIGVLIPVYSPLLNPVLHVYNISLETGVTGPWLIPPGRFCSTALRWRVSQPALLVLGLFRPAGSVALHCSEVESFSTSVTGPWLIPPGRFCSTALRWRVSQPALLVLGLFRPAGSVALL</sequence>
<keyword evidence="2" id="KW-1185">Reference proteome</keyword>
<accession>A0AAE1D2P7</accession>
<evidence type="ECO:0000313" key="2">
    <source>
        <dbReference type="Proteomes" id="UP001283361"/>
    </source>
</evidence>
<dbReference type="EMBL" id="JAWDGP010005686">
    <property type="protein sequence ID" value="KAK3754115.1"/>
    <property type="molecule type" value="Genomic_DNA"/>
</dbReference>
<comment type="caution">
    <text evidence="1">The sequence shown here is derived from an EMBL/GenBank/DDBJ whole genome shotgun (WGS) entry which is preliminary data.</text>
</comment>
<organism evidence="1 2">
    <name type="scientific">Elysia crispata</name>
    <name type="common">lettuce slug</name>
    <dbReference type="NCBI Taxonomy" id="231223"/>
    <lineage>
        <taxon>Eukaryota</taxon>
        <taxon>Metazoa</taxon>
        <taxon>Spiralia</taxon>
        <taxon>Lophotrochozoa</taxon>
        <taxon>Mollusca</taxon>
        <taxon>Gastropoda</taxon>
        <taxon>Heterobranchia</taxon>
        <taxon>Euthyneura</taxon>
        <taxon>Panpulmonata</taxon>
        <taxon>Sacoglossa</taxon>
        <taxon>Placobranchoidea</taxon>
        <taxon>Plakobranchidae</taxon>
        <taxon>Elysia</taxon>
    </lineage>
</organism>